<keyword evidence="1" id="KW-0732">Signal</keyword>
<sequence>MKAIKLFMTLSLATAAFSLTTAANATQAKDNFSQLDSDKNGMISMGEASGDTELTNNFKQWDKDRDGQLSKEEYTAYIQAS</sequence>
<dbReference type="Proteomes" id="UP000032568">
    <property type="component" value="Chromosome"/>
</dbReference>
<dbReference type="EMBL" id="CP059735">
    <property type="protein sequence ID" value="WDD98087.1"/>
    <property type="molecule type" value="Genomic_DNA"/>
</dbReference>
<feature type="chain" id="PRO_5042111662" evidence="1">
    <location>
        <begin position="26"/>
        <end position="81"/>
    </location>
</feature>
<dbReference type="Gene3D" id="1.10.238.10">
    <property type="entry name" value="EF-hand"/>
    <property type="match status" value="1"/>
</dbReference>
<reference evidence="3 4" key="1">
    <citation type="journal article" date="2015" name="Genome Announc.">
        <title>Draft Genome Sequences of Marine Isolates of Thalassomonas viridans and Thalassomonas actiniarum.</title>
        <authorList>
            <person name="Olonade I."/>
            <person name="van Zyl L.J."/>
            <person name="Trindade M."/>
        </authorList>
    </citation>
    <scope>NUCLEOTIDE SEQUENCE [LARGE SCALE GENOMIC DNA]</scope>
    <source>
        <strain evidence="3 4">A5K-106</strain>
    </source>
</reference>
<dbReference type="RefSeq" id="WP_044830437.1">
    <property type="nucleotide sequence ID" value="NZ_CP059735.1"/>
</dbReference>
<reference evidence="3 4" key="2">
    <citation type="journal article" date="2022" name="Mar. Drugs">
        <title>Bioassay-Guided Fractionation Leads to the Detection of Cholic Acid Generated by the Rare Thalassomonas sp.</title>
        <authorList>
            <person name="Pheiffer F."/>
            <person name="Schneider Y.K."/>
            <person name="Hansen E.H."/>
            <person name="Andersen J.H."/>
            <person name="Isaksson J."/>
            <person name="Busche T."/>
            <person name="R C."/>
            <person name="Kalinowski J."/>
            <person name="Zyl L.V."/>
            <person name="Trindade M."/>
        </authorList>
    </citation>
    <scope>NUCLEOTIDE SEQUENCE [LARGE SCALE GENOMIC DNA]</scope>
    <source>
        <strain evidence="3 4">A5K-106</strain>
    </source>
</reference>
<dbReference type="InterPro" id="IPR002048">
    <property type="entry name" value="EF_hand_dom"/>
</dbReference>
<evidence type="ECO:0000256" key="1">
    <source>
        <dbReference type="SAM" id="SignalP"/>
    </source>
</evidence>
<dbReference type="GO" id="GO:0005509">
    <property type="term" value="F:calcium ion binding"/>
    <property type="evidence" value="ECO:0007669"/>
    <property type="project" value="InterPro"/>
</dbReference>
<evidence type="ECO:0000313" key="4">
    <source>
        <dbReference type="Proteomes" id="UP000032568"/>
    </source>
</evidence>
<keyword evidence="4" id="KW-1185">Reference proteome</keyword>
<gene>
    <name evidence="3" type="ORF">SG35_022815</name>
</gene>
<dbReference type="KEGG" id="tact:SG35_022815"/>
<protein>
    <submittedName>
        <fullName evidence="3">EF-hand domain-containing protein</fullName>
    </submittedName>
</protein>
<dbReference type="PROSITE" id="PS50222">
    <property type="entry name" value="EF_HAND_2"/>
    <property type="match status" value="1"/>
</dbReference>
<feature type="signal peptide" evidence="1">
    <location>
        <begin position="1"/>
        <end position="25"/>
    </location>
</feature>
<accession>A0AAE9YR92</accession>
<evidence type="ECO:0000259" key="2">
    <source>
        <dbReference type="PROSITE" id="PS50222"/>
    </source>
</evidence>
<dbReference type="SUPFAM" id="SSF47473">
    <property type="entry name" value="EF-hand"/>
    <property type="match status" value="1"/>
</dbReference>
<dbReference type="AlphaFoldDB" id="A0AAE9YR92"/>
<dbReference type="InterPro" id="IPR011992">
    <property type="entry name" value="EF-hand-dom_pair"/>
</dbReference>
<feature type="domain" description="EF-hand" evidence="2">
    <location>
        <begin position="49"/>
        <end position="81"/>
    </location>
</feature>
<dbReference type="Pfam" id="PF13202">
    <property type="entry name" value="EF-hand_5"/>
    <property type="match status" value="2"/>
</dbReference>
<name>A0AAE9YR92_9GAMM</name>
<dbReference type="PROSITE" id="PS00018">
    <property type="entry name" value="EF_HAND_1"/>
    <property type="match status" value="1"/>
</dbReference>
<dbReference type="InterPro" id="IPR018247">
    <property type="entry name" value="EF_Hand_1_Ca_BS"/>
</dbReference>
<organism evidence="3 4">
    <name type="scientific">Thalassomonas actiniarum</name>
    <dbReference type="NCBI Taxonomy" id="485447"/>
    <lineage>
        <taxon>Bacteria</taxon>
        <taxon>Pseudomonadati</taxon>
        <taxon>Pseudomonadota</taxon>
        <taxon>Gammaproteobacteria</taxon>
        <taxon>Alteromonadales</taxon>
        <taxon>Colwelliaceae</taxon>
        <taxon>Thalassomonas</taxon>
    </lineage>
</organism>
<evidence type="ECO:0000313" key="3">
    <source>
        <dbReference type="EMBL" id="WDD98087.1"/>
    </source>
</evidence>
<proteinExistence type="predicted"/>